<protein>
    <submittedName>
        <fullName evidence="1">Uncharacterized protein</fullName>
    </submittedName>
</protein>
<dbReference type="Proteomes" id="UP000095042">
    <property type="component" value="Unassembled WGS sequence"/>
</dbReference>
<dbReference type="AlphaFoldDB" id="A0A1E3WDI1"/>
<dbReference type="RefSeq" id="WP_069623021.1">
    <property type="nucleotide sequence ID" value="NZ_LPWD01000050.1"/>
</dbReference>
<proteinExistence type="predicted"/>
<accession>A0A1E3WDI1</accession>
<organism evidence="1 2">
    <name type="scientific">Methyloceanibacter marginalis</name>
    <dbReference type="NCBI Taxonomy" id="1774971"/>
    <lineage>
        <taxon>Bacteria</taxon>
        <taxon>Pseudomonadati</taxon>
        <taxon>Pseudomonadota</taxon>
        <taxon>Alphaproteobacteria</taxon>
        <taxon>Hyphomicrobiales</taxon>
        <taxon>Hyphomicrobiaceae</taxon>
        <taxon>Methyloceanibacter</taxon>
    </lineage>
</organism>
<keyword evidence="2" id="KW-1185">Reference proteome</keyword>
<comment type="caution">
    <text evidence="1">The sequence shown here is derived from an EMBL/GenBank/DDBJ whole genome shotgun (WGS) entry which is preliminary data.</text>
</comment>
<sequence>MAARLKLAGPRRLPAFKITAGSANGLHWTLFFEGTSQTLLTSDETLRDQRRFRRALMQQTYPVVFIPVISDARWAEAVTAAIQEFETEKKQAKEKTNVA</sequence>
<reference evidence="1 2" key="1">
    <citation type="journal article" date="2016" name="Environ. Microbiol.">
        <title>New Methyloceanibacter diversity from North Sea sediments includes methanotroph containing solely the soluble methane monooxygenase.</title>
        <authorList>
            <person name="Vekeman B."/>
            <person name="Kerckhof F.M."/>
            <person name="Cremers G."/>
            <person name="de Vos P."/>
            <person name="Vandamme P."/>
            <person name="Boon N."/>
            <person name="Op den Camp H.J."/>
            <person name="Heylen K."/>
        </authorList>
    </citation>
    <scope>NUCLEOTIDE SEQUENCE [LARGE SCALE GENOMIC DNA]</scope>
    <source>
        <strain evidence="1 2">R-67177</strain>
    </source>
</reference>
<evidence type="ECO:0000313" key="2">
    <source>
        <dbReference type="Proteomes" id="UP000095042"/>
    </source>
</evidence>
<name>A0A1E3WDI1_9HYPH</name>
<dbReference type="EMBL" id="LPWD01000050">
    <property type="protein sequence ID" value="ODS03790.1"/>
    <property type="molecule type" value="Genomic_DNA"/>
</dbReference>
<dbReference type="OrthoDB" id="9895815at2"/>
<evidence type="ECO:0000313" key="1">
    <source>
        <dbReference type="EMBL" id="ODS03790.1"/>
    </source>
</evidence>
<gene>
    <name evidence="1" type="ORF">AUC71_07750</name>
</gene>